<dbReference type="EMBL" id="CP157947">
    <property type="protein sequence ID" value="XBS68776.1"/>
    <property type="molecule type" value="Genomic_DNA"/>
</dbReference>
<evidence type="ECO:0000313" key="2">
    <source>
        <dbReference type="EMBL" id="XBS68776.1"/>
    </source>
</evidence>
<accession>A0AAU7Q990</accession>
<keyword evidence="1" id="KW-0732">Signal</keyword>
<organism evidence="2">
    <name type="scientific">Acerihabitans sp. KWT182</name>
    <dbReference type="NCBI Taxonomy" id="3157919"/>
    <lineage>
        <taxon>Bacteria</taxon>
        <taxon>Pseudomonadati</taxon>
        <taxon>Pseudomonadota</taxon>
        <taxon>Gammaproteobacteria</taxon>
        <taxon>Enterobacterales</taxon>
        <taxon>Pectobacteriaceae</taxon>
        <taxon>Acerihabitans</taxon>
    </lineage>
</organism>
<evidence type="ECO:0008006" key="3">
    <source>
        <dbReference type="Google" id="ProtNLM"/>
    </source>
</evidence>
<name>A0AAU7Q990_9GAMM</name>
<feature type="signal peptide" evidence="1">
    <location>
        <begin position="1"/>
        <end position="22"/>
    </location>
</feature>
<feature type="chain" id="PRO_5043952665" description="Lipoprotein" evidence="1">
    <location>
        <begin position="23"/>
        <end position="66"/>
    </location>
</feature>
<dbReference type="PROSITE" id="PS51257">
    <property type="entry name" value="PROKAR_LIPOPROTEIN"/>
    <property type="match status" value="1"/>
</dbReference>
<gene>
    <name evidence="2" type="ORF">ABK905_19635</name>
</gene>
<evidence type="ECO:0000256" key="1">
    <source>
        <dbReference type="SAM" id="SignalP"/>
    </source>
</evidence>
<protein>
    <recommendedName>
        <fullName evidence="3">Lipoprotein</fullName>
    </recommendedName>
</protein>
<reference evidence="2" key="1">
    <citation type="submission" date="2024-06" db="EMBL/GenBank/DDBJ databases">
        <authorList>
            <person name="Coelho C."/>
            <person name="Bento M."/>
            <person name="Garcia E."/>
            <person name="Camelo A."/>
            <person name="Brandao I."/>
            <person name="Espirito Santo C."/>
            <person name="Trovao J."/>
            <person name="Verissimo A."/>
            <person name="Costa J."/>
            <person name="Tiago I."/>
        </authorList>
    </citation>
    <scope>NUCLEOTIDE SEQUENCE</scope>
    <source>
        <strain evidence="2">KWT182</strain>
    </source>
</reference>
<sequence>MDKQSPYYQQVALLISTLPVVASCALTDTSLAVNPWMPALPLNKPVPPGPTLGGGAIMIYLQVRPL</sequence>
<proteinExistence type="predicted"/>
<dbReference type="AlphaFoldDB" id="A0AAU7Q990"/>